<dbReference type="EMBL" id="GBXM01027476">
    <property type="protein sequence ID" value="JAH81101.1"/>
    <property type="molecule type" value="Transcribed_RNA"/>
</dbReference>
<dbReference type="AlphaFoldDB" id="A0A0E9VSN1"/>
<feature type="region of interest" description="Disordered" evidence="1">
    <location>
        <begin position="1"/>
        <end position="24"/>
    </location>
</feature>
<proteinExistence type="predicted"/>
<reference evidence="2" key="2">
    <citation type="journal article" date="2015" name="Fish Shellfish Immunol.">
        <title>Early steps in the European eel (Anguilla anguilla)-Vibrio vulnificus interaction in the gills: Role of the RtxA13 toxin.</title>
        <authorList>
            <person name="Callol A."/>
            <person name="Pajuelo D."/>
            <person name="Ebbesson L."/>
            <person name="Teles M."/>
            <person name="MacKenzie S."/>
            <person name="Amaro C."/>
        </authorList>
    </citation>
    <scope>NUCLEOTIDE SEQUENCE</scope>
</reference>
<organism evidence="2">
    <name type="scientific">Anguilla anguilla</name>
    <name type="common">European freshwater eel</name>
    <name type="synonym">Muraena anguilla</name>
    <dbReference type="NCBI Taxonomy" id="7936"/>
    <lineage>
        <taxon>Eukaryota</taxon>
        <taxon>Metazoa</taxon>
        <taxon>Chordata</taxon>
        <taxon>Craniata</taxon>
        <taxon>Vertebrata</taxon>
        <taxon>Euteleostomi</taxon>
        <taxon>Actinopterygii</taxon>
        <taxon>Neopterygii</taxon>
        <taxon>Teleostei</taxon>
        <taxon>Anguilliformes</taxon>
        <taxon>Anguillidae</taxon>
        <taxon>Anguilla</taxon>
    </lineage>
</organism>
<accession>A0A0E9VSN1</accession>
<name>A0A0E9VSN1_ANGAN</name>
<reference evidence="2" key="1">
    <citation type="submission" date="2014-11" db="EMBL/GenBank/DDBJ databases">
        <authorList>
            <person name="Amaro Gonzalez C."/>
        </authorList>
    </citation>
    <scope>NUCLEOTIDE SEQUENCE</scope>
</reference>
<evidence type="ECO:0000313" key="2">
    <source>
        <dbReference type="EMBL" id="JAH81101.1"/>
    </source>
</evidence>
<evidence type="ECO:0000256" key="1">
    <source>
        <dbReference type="SAM" id="MobiDB-lite"/>
    </source>
</evidence>
<sequence length="24" mass="2810">MEQRTSHTLATQLHSEITSPVTWR</sequence>
<protein>
    <submittedName>
        <fullName evidence="2">Uncharacterized protein</fullName>
    </submittedName>
</protein>